<gene>
    <name evidence="2" type="ORF">GCM10011410_29280</name>
</gene>
<evidence type="ECO:0000313" key="3">
    <source>
        <dbReference type="Proteomes" id="UP000641514"/>
    </source>
</evidence>
<reference evidence="2" key="2">
    <citation type="submission" date="2020-09" db="EMBL/GenBank/DDBJ databases">
        <authorList>
            <person name="Sun Q."/>
            <person name="Zhou Y."/>
        </authorList>
    </citation>
    <scope>NUCLEOTIDE SEQUENCE</scope>
    <source>
        <strain evidence="2">CGMCC 1.15478</strain>
    </source>
</reference>
<sequence>MPPVTGDAPGQDLARVVRKIPGESWTPEQRRRAAARAPEDAAYLREAFQRIGSQADAATASEIHERASQGDLLALAAIDDLSAIPAESALGLAEALEDSIHKKIADAESGSFGHGGPDLPHTLAIINHWHSTVARWNVLADFLRNPAVLADQQQDLLGFLARSGARLTNKVREQFLDVVG</sequence>
<feature type="region of interest" description="Disordered" evidence="1">
    <location>
        <begin position="1"/>
        <end position="33"/>
    </location>
</feature>
<dbReference type="AlphaFoldDB" id="A0A916UKE9"/>
<reference evidence="2" key="1">
    <citation type="journal article" date="2014" name="Int. J. Syst. Evol. Microbiol.">
        <title>Complete genome sequence of Corynebacterium casei LMG S-19264T (=DSM 44701T), isolated from a smear-ripened cheese.</title>
        <authorList>
            <consortium name="US DOE Joint Genome Institute (JGI-PGF)"/>
            <person name="Walter F."/>
            <person name="Albersmeier A."/>
            <person name="Kalinowski J."/>
            <person name="Ruckert C."/>
        </authorList>
    </citation>
    <scope>NUCLEOTIDE SEQUENCE</scope>
    <source>
        <strain evidence="2">CGMCC 1.15478</strain>
    </source>
</reference>
<name>A0A916UKE9_9ACTN</name>
<accession>A0A916UKE9</accession>
<evidence type="ECO:0000256" key="1">
    <source>
        <dbReference type="SAM" id="MobiDB-lite"/>
    </source>
</evidence>
<keyword evidence="3" id="KW-1185">Reference proteome</keyword>
<dbReference type="RefSeq" id="WP_188676547.1">
    <property type="nucleotide sequence ID" value="NZ_BMJH01000003.1"/>
</dbReference>
<organism evidence="2 3">
    <name type="scientific">Hoyosella rhizosphaerae</name>
    <dbReference type="NCBI Taxonomy" id="1755582"/>
    <lineage>
        <taxon>Bacteria</taxon>
        <taxon>Bacillati</taxon>
        <taxon>Actinomycetota</taxon>
        <taxon>Actinomycetes</taxon>
        <taxon>Mycobacteriales</taxon>
        <taxon>Hoyosellaceae</taxon>
        <taxon>Hoyosella</taxon>
    </lineage>
</organism>
<proteinExistence type="predicted"/>
<dbReference type="Proteomes" id="UP000641514">
    <property type="component" value="Unassembled WGS sequence"/>
</dbReference>
<dbReference type="EMBL" id="BMJH01000003">
    <property type="protein sequence ID" value="GGC74178.1"/>
    <property type="molecule type" value="Genomic_DNA"/>
</dbReference>
<evidence type="ECO:0000313" key="2">
    <source>
        <dbReference type="EMBL" id="GGC74178.1"/>
    </source>
</evidence>
<comment type="caution">
    <text evidence="2">The sequence shown here is derived from an EMBL/GenBank/DDBJ whole genome shotgun (WGS) entry which is preliminary data.</text>
</comment>
<protein>
    <submittedName>
        <fullName evidence="2">Uncharacterized protein</fullName>
    </submittedName>
</protein>